<comment type="caution">
    <text evidence="2">The sequence shown here is derived from an EMBL/GenBank/DDBJ whole genome shotgun (WGS) entry which is preliminary data.</text>
</comment>
<dbReference type="PANTHER" id="PTHR14097">
    <property type="entry name" value="OXIDOREDUCTASE HTATIP2"/>
    <property type="match status" value="1"/>
</dbReference>
<dbReference type="Gene3D" id="3.40.50.720">
    <property type="entry name" value="NAD(P)-binding Rossmann-like Domain"/>
    <property type="match status" value="1"/>
</dbReference>
<dbReference type="Pfam" id="PF13460">
    <property type="entry name" value="NAD_binding_10"/>
    <property type="match status" value="1"/>
</dbReference>
<dbReference type="EMBL" id="WTYL01000003">
    <property type="protein sequence ID" value="MXP45299.1"/>
    <property type="molecule type" value="Genomic_DNA"/>
</dbReference>
<dbReference type="AlphaFoldDB" id="A0A845BCL2"/>
<feature type="domain" description="NAD(P)-binding" evidence="1">
    <location>
        <begin position="15"/>
        <end position="125"/>
    </location>
</feature>
<organism evidence="2 3">
    <name type="scientific">Allopontixanthobacter sediminis</name>
    <dbReference type="NCBI Taxonomy" id="1689985"/>
    <lineage>
        <taxon>Bacteria</taxon>
        <taxon>Pseudomonadati</taxon>
        <taxon>Pseudomonadota</taxon>
        <taxon>Alphaproteobacteria</taxon>
        <taxon>Sphingomonadales</taxon>
        <taxon>Erythrobacteraceae</taxon>
        <taxon>Allopontixanthobacter</taxon>
    </lineage>
</organism>
<dbReference type="OrthoDB" id="9798632at2"/>
<protein>
    <submittedName>
        <fullName evidence="2">NAD(P)H-binding protein</fullName>
    </submittedName>
</protein>
<sequence length="238" mass="25754">MFSTSGGPIRIALVGATGMIGRAVVEACIGREDVRLVAIARREMKLPVGAKMELFVADPAKWEEVLEAVKPQVMINALGTTLKKSGGDEDVFRAVDQELVLDVARAAHRQGVQRFISVSSVGAHILAKTFYLQVKGEVERDLAKVGFRRLDILRPSLLRGARLDDLRFAERLGMIASPLGNLMLQGGYRKYRAVETDTVADAALALSLTKPGGKFAHEHDAILRAANSLPQPETGPMA</sequence>
<proteinExistence type="predicted"/>
<dbReference type="PANTHER" id="PTHR14097:SF7">
    <property type="entry name" value="OXIDOREDUCTASE HTATIP2"/>
    <property type="match status" value="1"/>
</dbReference>
<keyword evidence="3" id="KW-1185">Reference proteome</keyword>
<dbReference type="RefSeq" id="WP_160756914.1">
    <property type="nucleotide sequence ID" value="NZ_WTYL01000003.1"/>
</dbReference>
<dbReference type="InterPro" id="IPR036291">
    <property type="entry name" value="NAD(P)-bd_dom_sf"/>
</dbReference>
<dbReference type="InterPro" id="IPR016040">
    <property type="entry name" value="NAD(P)-bd_dom"/>
</dbReference>
<evidence type="ECO:0000313" key="3">
    <source>
        <dbReference type="Proteomes" id="UP000431922"/>
    </source>
</evidence>
<gene>
    <name evidence="2" type="ORF">GRI65_12655</name>
</gene>
<dbReference type="Proteomes" id="UP000431922">
    <property type="component" value="Unassembled WGS sequence"/>
</dbReference>
<evidence type="ECO:0000313" key="2">
    <source>
        <dbReference type="EMBL" id="MXP45299.1"/>
    </source>
</evidence>
<evidence type="ECO:0000259" key="1">
    <source>
        <dbReference type="Pfam" id="PF13460"/>
    </source>
</evidence>
<reference evidence="2 3" key="1">
    <citation type="submission" date="2019-12" db="EMBL/GenBank/DDBJ databases">
        <title>Genomic-based taxomic classification of the family Erythrobacteraceae.</title>
        <authorList>
            <person name="Xu L."/>
        </authorList>
    </citation>
    <scope>NUCLEOTIDE SEQUENCE [LARGE SCALE GENOMIC DNA]</scope>
    <source>
        <strain evidence="2 3">KCTC 42453</strain>
    </source>
</reference>
<dbReference type="SUPFAM" id="SSF51735">
    <property type="entry name" value="NAD(P)-binding Rossmann-fold domains"/>
    <property type="match status" value="1"/>
</dbReference>
<name>A0A845BCL2_9SPHN</name>
<accession>A0A845BCL2</accession>